<protein>
    <submittedName>
        <fullName evidence="3">Uncharacterized protein</fullName>
    </submittedName>
</protein>
<feature type="transmembrane region" description="Helical" evidence="1">
    <location>
        <begin position="32"/>
        <end position="51"/>
    </location>
</feature>
<name>A0A5J5IA08_9SPHN</name>
<keyword evidence="5" id="KW-1185">Reference proteome</keyword>
<feature type="transmembrane region" description="Helical" evidence="1">
    <location>
        <begin position="160"/>
        <end position="180"/>
    </location>
</feature>
<keyword evidence="1" id="KW-1133">Transmembrane helix</keyword>
<feature type="transmembrane region" description="Helical" evidence="1">
    <location>
        <begin position="57"/>
        <end position="75"/>
    </location>
</feature>
<gene>
    <name evidence="3" type="ORF">F4U95_01645</name>
    <name evidence="2" type="ORF">F4U96_01645</name>
</gene>
<proteinExistence type="predicted"/>
<evidence type="ECO:0000313" key="3">
    <source>
        <dbReference type="EMBL" id="KAA9033788.1"/>
    </source>
</evidence>
<accession>A0A5J5IA08</accession>
<dbReference type="AlphaFoldDB" id="A0A5J5IA08"/>
<feature type="transmembrane region" description="Helical" evidence="1">
    <location>
        <begin position="103"/>
        <end position="124"/>
    </location>
</feature>
<dbReference type="RefSeq" id="WP_145986309.1">
    <property type="nucleotide sequence ID" value="NZ_JBNNIY010000003.1"/>
</dbReference>
<keyword evidence="1" id="KW-0472">Membrane</keyword>
<feature type="transmembrane region" description="Helical" evidence="1">
    <location>
        <begin position="136"/>
        <end position="153"/>
    </location>
</feature>
<evidence type="ECO:0000313" key="5">
    <source>
        <dbReference type="Proteomes" id="UP000326364"/>
    </source>
</evidence>
<dbReference type="Proteomes" id="UP000326364">
    <property type="component" value="Unassembled WGS sequence"/>
</dbReference>
<keyword evidence="1" id="KW-0812">Transmembrane</keyword>
<dbReference type="EMBL" id="VYQB01000001">
    <property type="protein sequence ID" value="KAA9021426.1"/>
    <property type="molecule type" value="Genomic_DNA"/>
</dbReference>
<sequence>MGAALLIVTALMASLAGILLCWRAWTRHALNWRAGVGAALLWSLSTGAWTIGFGAEIGIALALETAALLAFAFILTRIEIRPVQTVRDRTAPPLPRRRYGRGIARALTAGLLGFAAAIGLAVLFATRAPLAEQTRLILAALAMPSLWCGAIAWTVCDRRLLLQVGVFLGLAATSAGITFITA</sequence>
<feature type="transmembrane region" description="Helical" evidence="1">
    <location>
        <begin position="6"/>
        <end position="25"/>
    </location>
</feature>
<evidence type="ECO:0000313" key="2">
    <source>
        <dbReference type="EMBL" id="KAA9021426.1"/>
    </source>
</evidence>
<dbReference type="Proteomes" id="UP000325933">
    <property type="component" value="Unassembled WGS sequence"/>
</dbReference>
<organism evidence="3 4">
    <name type="scientific">Sphingobium limneticum</name>
    <dbReference type="NCBI Taxonomy" id="1007511"/>
    <lineage>
        <taxon>Bacteria</taxon>
        <taxon>Pseudomonadati</taxon>
        <taxon>Pseudomonadota</taxon>
        <taxon>Alphaproteobacteria</taxon>
        <taxon>Sphingomonadales</taxon>
        <taxon>Sphingomonadaceae</taxon>
        <taxon>Sphingobium</taxon>
    </lineage>
</organism>
<evidence type="ECO:0000313" key="4">
    <source>
        <dbReference type="Proteomes" id="UP000325933"/>
    </source>
</evidence>
<comment type="caution">
    <text evidence="3">The sequence shown here is derived from an EMBL/GenBank/DDBJ whole genome shotgun (WGS) entry which is preliminary data.</text>
</comment>
<reference evidence="4 5" key="1">
    <citation type="submission" date="2019-09" db="EMBL/GenBank/DDBJ databases">
        <authorList>
            <person name="Feng G."/>
        </authorList>
    </citation>
    <scope>NUCLEOTIDE SEQUENCE [LARGE SCALE GENOMIC DNA]</scope>
    <source>
        <strain evidence="3 4">KACC 19283</strain>
        <strain evidence="2 5">KACC 19284</strain>
    </source>
</reference>
<dbReference type="EMBL" id="VYQA01000001">
    <property type="protein sequence ID" value="KAA9033788.1"/>
    <property type="molecule type" value="Genomic_DNA"/>
</dbReference>
<evidence type="ECO:0000256" key="1">
    <source>
        <dbReference type="SAM" id="Phobius"/>
    </source>
</evidence>